<keyword evidence="3" id="KW-0805">Transcription regulation</keyword>
<dbReference type="EMBL" id="CM000763">
    <property type="protein sequence ID" value="OQU84823.1"/>
    <property type="molecule type" value="Genomic_DNA"/>
</dbReference>
<dbReference type="Pfam" id="PF05712">
    <property type="entry name" value="MRG"/>
    <property type="match status" value="1"/>
</dbReference>
<evidence type="ECO:0000256" key="5">
    <source>
        <dbReference type="ARBA" id="ARBA00023242"/>
    </source>
</evidence>
<keyword evidence="2" id="KW-0156">Chromatin regulator</keyword>
<dbReference type="GO" id="GO:0048586">
    <property type="term" value="P:regulation of long-day photoperiodism, flowering"/>
    <property type="evidence" value="ECO:0007669"/>
    <property type="project" value="UniProtKB-ARBA"/>
</dbReference>
<feature type="compositionally biased region" description="Basic and acidic residues" evidence="6">
    <location>
        <begin position="185"/>
        <end position="197"/>
    </location>
</feature>
<reference evidence="9" key="2">
    <citation type="journal article" date="2018" name="Plant J.">
        <title>The Sorghum bicolor reference genome: improved assembly, gene annotations, a transcriptome atlas, and signatures of genome organization.</title>
        <authorList>
            <person name="McCormick R.F."/>
            <person name="Truong S.K."/>
            <person name="Sreedasyam A."/>
            <person name="Jenkins J."/>
            <person name="Shu S."/>
            <person name="Sims D."/>
            <person name="Kennedy M."/>
            <person name="Amirebrahimi M."/>
            <person name="Weers B.D."/>
            <person name="McKinley B."/>
            <person name="Mattison A."/>
            <person name="Morishige D.T."/>
            <person name="Grimwood J."/>
            <person name="Schmutz J."/>
            <person name="Mullet J.E."/>
        </authorList>
    </citation>
    <scope>NUCLEOTIDE SEQUENCE [LARGE SCALE GENOMIC DNA]</scope>
    <source>
        <strain evidence="9">cv. BTx623</strain>
    </source>
</reference>
<evidence type="ECO:0000313" key="9">
    <source>
        <dbReference type="Proteomes" id="UP000000768"/>
    </source>
</evidence>
<evidence type="ECO:0000256" key="3">
    <source>
        <dbReference type="ARBA" id="ARBA00023015"/>
    </source>
</evidence>
<evidence type="ECO:0000256" key="1">
    <source>
        <dbReference type="ARBA" id="ARBA00004123"/>
    </source>
</evidence>
<feature type="region of interest" description="Disordered" evidence="6">
    <location>
        <begin position="1"/>
        <end position="40"/>
    </location>
</feature>
<dbReference type="InterPro" id="IPR000953">
    <property type="entry name" value="Chromo/chromo_shadow_dom"/>
</dbReference>
<dbReference type="GO" id="GO:0005634">
    <property type="term" value="C:nucleus"/>
    <property type="evidence" value="ECO:0007669"/>
    <property type="project" value="UniProtKB-SubCell"/>
</dbReference>
<feature type="region of interest" description="Disordered" evidence="6">
    <location>
        <begin position="185"/>
        <end position="242"/>
    </location>
</feature>
<dbReference type="PANTHER" id="PTHR10880:SF15">
    <property type="entry name" value="MSL COMPLEX SUBUNIT 3"/>
    <property type="match status" value="1"/>
</dbReference>
<dbReference type="InterPro" id="IPR008676">
    <property type="entry name" value="MRG"/>
</dbReference>
<feature type="compositionally biased region" description="Low complexity" evidence="6">
    <location>
        <begin position="84"/>
        <end position="100"/>
    </location>
</feature>
<feature type="compositionally biased region" description="Polar residues" evidence="6">
    <location>
        <begin position="1"/>
        <end position="22"/>
    </location>
</feature>
<dbReference type="PROSITE" id="PS51640">
    <property type="entry name" value="MRG"/>
    <property type="match status" value="1"/>
</dbReference>
<feature type="compositionally biased region" description="Basic and acidic residues" evidence="6">
    <location>
        <begin position="214"/>
        <end position="223"/>
    </location>
</feature>
<keyword evidence="4" id="KW-0804">Transcription</keyword>
<dbReference type="STRING" id="4558.A0A1Z5RM60"/>
<evidence type="ECO:0000259" key="7">
    <source>
        <dbReference type="SMART" id="SM00298"/>
    </source>
</evidence>
<dbReference type="PANTHER" id="PTHR10880">
    <property type="entry name" value="MORTALITY FACTOR 4-LIKE PROTEIN"/>
    <property type="match status" value="1"/>
</dbReference>
<dbReference type="AlphaFoldDB" id="A0A1Z5RM60"/>
<dbReference type="InterPro" id="IPR053820">
    <property type="entry name" value="MSL3_chromo-like"/>
</dbReference>
<dbReference type="InParanoid" id="A0A1Z5RM60"/>
<dbReference type="InterPro" id="IPR038217">
    <property type="entry name" value="MRG_C_sf"/>
</dbReference>
<evidence type="ECO:0000256" key="6">
    <source>
        <dbReference type="SAM" id="MobiDB-lite"/>
    </source>
</evidence>
<dbReference type="GO" id="GO:0006355">
    <property type="term" value="P:regulation of DNA-templated transcription"/>
    <property type="evidence" value="ECO:0007669"/>
    <property type="project" value="InterPro"/>
</dbReference>
<dbReference type="GO" id="GO:0000123">
    <property type="term" value="C:histone acetyltransferase complex"/>
    <property type="evidence" value="ECO:0000318"/>
    <property type="project" value="GO_Central"/>
</dbReference>
<name>A0A1Z5RM60_SORBI</name>
<dbReference type="FunFam" id="1.10.274.30:FF:000005">
    <property type="entry name" value="Chromatin modification-related protein EAF3"/>
    <property type="match status" value="1"/>
</dbReference>
<sequence>MVTSSSSSQLPTVDSATSPTPASGSGSNGGHGAVGEKDGPLPRTYYRQLVLVFISLRCPTVPCRRLCPLPVPPPPSPVRRESSCIESMGSSSNTNTSGGASDKEEKKKEDKVKGKDSSEPSFKENERVLAYHGPLLYEAKVQRIENHEDEWRYFVHYLGWNKNWDEWVANDRLLALTEENMRKQQELDKNQVVDKTMKSGRSTQHKPKGSNADAKADKDDTKSLMKGKKRKSQPGTEIQEKEKRSSQSLLVLQFPLTLKKQLVDDWEFVSQMGKFVKLPRSPTVDDILKKYLEHRTKKDGKINDSYAEILKGIRCYFDKALPAMLLYKKERDQYAEEVKGDVSPSTVYGAEHLLRLFVKLPELLAFVNMEEDALNKLQMKLLDILKFIQKNQSTFFTTVYDDGRKSADGAKTK</sequence>
<evidence type="ECO:0000256" key="4">
    <source>
        <dbReference type="ARBA" id="ARBA00023163"/>
    </source>
</evidence>
<evidence type="ECO:0000313" key="8">
    <source>
        <dbReference type="EMBL" id="OQU84823.1"/>
    </source>
</evidence>
<dbReference type="SUPFAM" id="SSF54160">
    <property type="entry name" value="Chromo domain-like"/>
    <property type="match status" value="1"/>
</dbReference>
<dbReference type="Pfam" id="PF22732">
    <property type="entry name" value="MSL3_chromo-like"/>
    <property type="match status" value="1"/>
</dbReference>
<dbReference type="CDD" id="cd18983">
    <property type="entry name" value="CBD_MSL3_like"/>
    <property type="match status" value="1"/>
</dbReference>
<dbReference type="eggNOG" id="KOG3001">
    <property type="taxonomic scope" value="Eukaryota"/>
</dbReference>
<reference evidence="8 9" key="1">
    <citation type="journal article" date="2009" name="Nature">
        <title>The Sorghum bicolor genome and the diversification of grasses.</title>
        <authorList>
            <person name="Paterson A.H."/>
            <person name="Bowers J.E."/>
            <person name="Bruggmann R."/>
            <person name="Dubchak I."/>
            <person name="Grimwood J."/>
            <person name="Gundlach H."/>
            <person name="Haberer G."/>
            <person name="Hellsten U."/>
            <person name="Mitros T."/>
            <person name="Poliakov A."/>
            <person name="Schmutz J."/>
            <person name="Spannagl M."/>
            <person name="Tang H."/>
            <person name="Wang X."/>
            <person name="Wicker T."/>
            <person name="Bharti A.K."/>
            <person name="Chapman J."/>
            <person name="Feltus F.A."/>
            <person name="Gowik U."/>
            <person name="Grigoriev I.V."/>
            <person name="Lyons E."/>
            <person name="Maher C.A."/>
            <person name="Martis M."/>
            <person name="Narechania A."/>
            <person name="Otillar R.P."/>
            <person name="Penning B.W."/>
            <person name="Salamov A.A."/>
            <person name="Wang Y."/>
            <person name="Zhang L."/>
            <person name="Carpita N.C."/>
            <person name="Freeling M."/>
            <person name="Gingle A.R."/>
            <person name="Hash C.T."/>
            <person name="Keller B."/>
            <person name="Klein P."/>
            <person name="Kresovich S."/>
            <person name="McCann M.C."/>
            <person name="Ming R."/>
            <person name="Peterson D.G."/>
            <person name="Mehboob-ur-Rahman"/>
            <person name="Ware D."/>
            <person name="Westhoff P."/>
            <person name="Mayer K.F."/>
            <person name="Messing J."/>
            <person name="Rokhsar D.S."/>
        </authorList>
    </citation>
    <scope>NUCLEOTIDE SEQUENCE [LARGE SCALE GENOMIC DNA]</scope>
    <source>
        <strain evidence="9">cv. BTx623</strain>
    </source>
</reference>
<dbReference type="FunCoup" id="A0A1Z5RM60">
    <property type="interactions" value="2018"/>
</dbReference>
<dbReference type="InterPro" id="IPR016197">
    <property type="entry name" value="Chromo-like_dom_sf"/>
</dbReference>
<evidence type="ECO:0000256" key="2">
    <source>
        <dbReference type="ARBA" id="ARBA00022853"/>
    </source>
</evidence>
<feature type="domain" description="Chromo" evidence="7">
    <location>
        <begin position="138"/>
        <end position="189"/>
    </location>
</feature>
<dbReference type="SMART" id="SM00298">
    <property type="entry name" value="CHROMO"/>
    <property type="match status" value="1"/>
</dbReference>
<protein>
    <recommendedName>
        <fullName evidence="7">Chromo domain-containing protein</fullName>
    </recommendedName>
</protein>
<feature type="region of interest" description="Disordered" evidence="6">
    <location>
        <begin position="67"/>
        <end position="125"/>
    </location>
</feature>
<keyword evidence="9" id="KW-1185">Reference proteome</keyword>
<proteinExistence type="predicted"/>
<organism evidence="8 9">
    <name type="scientific">Sorghum bicolor</name>
    <name type="common">Sorghum</name>
    <name type="synonym">Sorghum vulgare</name>
    <dbReference type="NCBI Taxonomy" id="4558"/>
    <lineage>
        <taxon>Eukaryota</taxon>
        <taxon>Viridiplantae</taxon>
        <taxon>Streptophyta</taxon>
        <taxon>Embryophyta</taxon>
        <taxon>Tracheophyta</taxon>
        <taxon>Spermatophyta</taxon>
        <taxon>Magnoliopsida</taxon>
        <taxon>Liliopsida</taxon>
        <taxon>Poales</taxon>
        <taxon>Poaceae</taxon>
        <taxon>PACMAD clade</taxon>
        <taxon>Panicoideae</taxon>
        <taxon>Andropogonodae</taxon>
        <taxon>Andropogoneae</taxon>
        <taxon>Sorghinae</taxon>
        <taxon>Sorghum</taxon>
    </lineage>
</organism>
<comment type="subcellular location">
    <subcellularLocation>
        <location evidence="1">Nucleus</location>
    </subcellularLocation>
</comment>
<dbReference type="Gramene" id="OQU84823">
    <property type="protein sequence ID" value="OQU84823"/>
    <property type="gene ID" value="SORBI_3004G129300"/>
</dbReference>
<dbReference type="GO" id="GO:1990841">
    <property type="term" value="F:promoter-specific chromatin binding"/>
    <property type="evidence" value="ECO:0007669"/>
    <property type="project" value="UniProtKB-ARBA"/>
</dbReference>
<dbReference type="GO" id="GO:0006325">
    <property type="term" value="P:chromatin organization"/>
    <property type="evidence" value="ECO:0007669"/>
    <property type="project" value="UniProtKB-KW"/>
</dbReference>
<keyword evidence="5" id="KW-0539">Nucleus</keyword>
<dbReference type="ExpressionAtlas" id="A0A1Z5RM60">
    <property type="expression patterns" value="baseline"/>
</dbReference>
<dbReference type="Proteomes" id="UP000000768">
    <property type="component" value="Chromosome 4"/>
</dbReference>
<dbReference type="Gene3D" id="1.10.274.30">
    <property type="entry name" value="MRG domain"/>
    <property type="match status" value="1"/>
</dbReference>
<feature type="compositionally biased region" description="Basic and acidic residues" evidence="6">
    <location>
        <begin position="101"/>
        <end position="125"/>
    </location>
</feature>
<accession>A0A1Z5RM60</accession>
<dbReference type="Gene3D" id="2.30.30.140">
    <property type="match status" value="1"/>
</dbReference>
<gene>
    <name evidence="8" type="ORF">SORBI_3004G129300</name>
</gene>
<dbReference type="InterPro" id="IPR026541">
    <property type="entry name" value="MRG_dom"/>
</dbReference>